<protein>
    <submittedName>
        <fullName evidence="2">Uncharacterized protein</fullName>
    </submittedName>
</protein>
<sequence length="238" mass="27133">MANPRGKQYWHYCRTLCLWKIPCHKTTDFSPIAEDAESLKKAWIDLFNQTFLDGNGLPPWAYKFWKHHHLPRNNNSDSDSSSDEDVEENQQACAVDATDDTKLSKIKSSEYDSTSKPIARPGNEQFYQNPVDRLRSAPQQSIDSKPCFSDSDVLANPEGVDFMKSWLGENVIPFTAEIHAHNSNLTNTQVVLSSNSFEASSLNDKQKMAHDIVVDYVKIRLNWEKINKHLPQTPCVSF</sequence>
<reference evidence="2" key="1">
    <citation type="journal article" date="2019" name="bioRxiv">
        <title>The Genome of the Zebra Mussel, Dreissena polymorpha: A Resource for Invasive Species Research.</title>
        <authorList>
            <person name="McCartney M.A."/>
            <person name="Auch B."/>
            <person name="Kono T."/>
            <person name="Mallez S."/>
            <person name="Zhang Y."/>
            <person name="Obille A."/>
            <person name="Becker A."/>
            <person name="Abrahante J.E."/>
            <person name="Garbe J."/>
            <person name="Badalamenti J.P."/>
            <person name="Herman A."/>
            <person name="Mangelson H."/>
            <person name="Liachko I."/>
            <person name="Sullivan S."/>
            <person name="Sone E.D."/>
            <person name="Koren S."/>
            <person name="Silverstein K.A.T."/>
            <person name="Beckman K.B."/>
            <person name="Gohl D.M."/>
        </authorList>
    </citation>
    <scope>NUCLEOTIDE SEQUENCE</scope>
    <source>
        <strain evidence="2">Duluth1</strain>
        <tissue evidence="2">Whole animal</tissue>
    </source>
</reference>
<dbReference type="Proteomes" id="UP000828390">
    <property type="component" value="Unassembled WGS sequence"/>
</dbReference>
<evidence type="ECO:0000313" key="2">
    <source>
        <dbReference type="EMBL" id="KAH3753739.1"/>
    </source>
</evidence>
<evidence type="ECO:0000313" key="3">
    <source>
        <dbReference type="Proteomes" id="UP000828390"/>
    </source>
</evidence>
<proteinExistence type="predicted"/>
<dbReference type="EMBL" id="JAIWYP010000010">
    <property type="protein sequence ID" value="KAH3753739.1"/>
    <property type="molecule type" value="Genomic_DNA"/>
</dbReference>
<evidence type="ECO:0000256" key="1">
    <source>
        <dbReference type="SAM" id="MobiDB-lite"/>
    </source>
</evidence>
<feature type="region of interest" description="Disordered" evidence="1">
    <location>
        <begin position="73"/>
        <end position="125"/>
    </location>
</feature>
<organism evidence="2 3">
    <name type="scientific">Dreissena polymorpha</name>
    <name type="common">Zebra mussel</name>
    <name type="synonym">Mytilus polymorpha</name>
    <dbReference type="NCBI Taxonomy" id="45954"/>
    <lineage>
        <taxon>Eukaryota</taxon>
        <taxon>Metazoa</taxon>
        <taxon>Spiralia</taxon>
        <taxon>Lophotrochozoa</taxon>
        <taxon>Mollusca</taxon>
        <taxon>Bivalvia</taxon>
        <taxon>Autobranchia</taxon>
        <taxon>Heteroconchia</taxon>
        <taxon>Euheterodonta</taxon>
        <taxon>Imparidentia</taxon>
        <taxon>Neoheterodontei</taxon>
        <taxon>Myida</taxon>
        <taxon>Dreissenoidea</taxon>
        <taxon>Dreissenidae</taxon>
        <taxon>Dreissena</taxon>
    </lineage>
</organism>
<gene>
    <name evidence="2" type="ORF">DPMN_188388</name>
</gene>
<dbReference type="AlphaFoldDB" id="A0A9D4DTQ6"/>
<accession>A0A9D4DTQ6</accession>
<comment type="caution">
    <text evidence="2">The sequence shown here is derived from an EMBL/GenBank/DDBJ whole genome shotgun (WGS) entry which is preliminary data.</text>
</comment>
<name>A0A9D4DTQ6_DREPO</name>
<feature type="compositionally biased region" description="Basic and acidic residues" evidence="1">
    <location>
        <begin position="99"/>
        <end position="110"/>
    </location>
</feature>
<reference evidence="2" key="2">
    <citation type="submission" date="2020-11" db="EMBL/GenBank/DDBJ databases">
        <authorList>
            <person name="McCartney M.A."/>
            <person name="Auch B."/>
            <person name="Kono T."/>
            <person name="Mallez S."/>
            <person name="Becker A."/>
            <person name="Gohl D.M."/>
            <person name="Silverstein K.A.T."/>
            <person name="Koren S."/>
            <person name="Bechman K.B."/>
            <person name="Herman A."/>
            <person name="Abrahante J.E."/>
            <person name="Garbe J."/>
        </authorList>
    </citation>
    <scope>NUCLEOTIDE SEQUENCE</scope>
    <source>
        <strain evidence="2">Duluth1</strain>
        <tissue evidence="2">Whole animal</tissue>
    </source>
</reference>
<keyword evidence="3" id="KW-1185">Reference proteome</keyword>